<protein>
    <recommendedName>
        <fullName evidence="6">Protein SST2</fullName>
    </recommendedName>
</protein>
<dbReference type="STRING" id="436907.A7THA0"/>
<dbReference type="SUPFAM" id="SSF48097">
    <property type="entry name" value="Regulator of G-protein signaling, RGS"/>
    <property type="match status" value="1"/>
</dbReference>
<keyword evidence="5" id="KW-1185">Reference proteome</keyword>
<feature type="domain" description="DEP" evidence="3">
    <location>
        <begin position="284"/>
        <end position="368"/>
    </location>
</feature>
<dbReference type="GO" id="GO:0000747">
    <property type="term" value="P:conjugation with cellular fusion"/>
    <property type="evidence" value="ECO:0007669"/>
    <property type="project" value="EnsemblFungi"/>
</dbReference>
<dbReference type="GO" id="GO:0005886">
    <property type="term" value="C:plasma membrane"/>
    <property type="evidence" value="ECO:0007669"/>
    <property type="project" value="EnsemblFungi"/>
</dbReference>
<dbReference type="InterPro" id="IPR036305">
    <property type="entry name" value="RGS_sf"/>
</dbReference>
<dbReference type="Pfam" id="PF25889">
    <property type="entry name" value="WHD_Fungal_DR"/>
    <property type="match status" value="1"/>
</dbReference>
<evidence type="ECO:0000313" key="5">
    <source>
        <dbReference type="Proteomes" id="UP000000267"/>
    </source>
</evidence>
<dbReference type="SUPFAM" id="SSF46785">
    <property type="entry name" value="Winged helix' DNA-binding domain"/>
    <property type="match status" value="1"/>
</dbReference>
<dbReference type="HOGENOM" id="CLU_024143_0_0_1"/>
<dbReference type="PANTHER" id="PTHR10845">
    <property type="entry name" value="REGULATOR OF G PROTEIN SIGNALING"/>
    <property type="match status" value="1"/>
</dbReference>
<dbReference type="PANTHER" id="PTHR10845:SF192">
    <property type="entry name" value="DOUBLE HIT, ISOFORM B"/>
    <property type="match status" value="1"/>
</dbReference>
<dbReference type="InterPro" id="IPR000591">
    <property type="entry name" value="DEP_dom"/>
</dbReference>
<dbReference type="GeneID" id="5546665"/>
<dbReference type="EMBL" id="DS480390">
    <property type="protein sequence ID" value="EDO18381.1"/>
    <property type="molecule type" value="Genomic_DNA"/>
</dbReference>
<dbReference type="RefSeq" id="XP_001646239.1">
    <property type="nucleotide sequence ID" value="XM_001646189.1"/>
</dbReference>
<dbReference type="FunCoup" id="A7THA0">
    <property type="interactions" value="185"/>
</dbReference>
<dbReference type="OMA" id="DPGMRYL"/>
<dbReference type="AlphaFoldDB" id="A7THA0"/>
<feature type="domain" description="RGS" evidence="2">
    <location>
        <begin position="441"/>
        <end position="696"/>
    </location>
</feature>
<dbReference type="SMART" id="SM00315">
    <property type="entry name" value="RGS"/>
    <property type="match status" value="1"/>
</dbReference>
<dbReference type="Gene3D" id="1.10.10.10">
    <property type="entry name" value="Winged helix-like DNA-binding domain superfamily/Winged helix DNA-binding domain"/>
    <property type="match status" value="1"/>
</dbReference>
<keyword evidence="1" id="KW-0734">Signal transduction inhibitor</keyword>
<dbReference type="Pfam" id="PF00610">
    <property type="entry name" value="DEP"/>
    <property type="match status" value="1"/>
</dbReference>
<dbReference type="GO" id="GO:0009968">
    <property type="term" value="P:negative regulation of signal transduction"/>
    <property type="evidence" value="ECO:0007669"/>
    <property type="project" value="UniProtKB-KW"/>
</dbReference>
<gene>
    <name evidence="4" type="ORF">Kpol_1013p53</name>
</gene>
<dbReference type="InterPro" id="IPR058855">
    <property type="entry name" value="RGS1/SST2-like_Fungal-DR"/>
</dbReference>
<dbReference type="GO" id="GO:0005096">
    <property type="term" value="F:GTPase activator activity"/>
    <property type="evidence" value="ECO:0007669"/>
    <property type="project" value="EnsemblFungi"/>
</dbReference>
<reference evidence="4 5" key="1">
    <citation type="journal article" date="2007" name="Proc. Natl. Acad. Sci. U.S.A.">
        <title>Independent sorting-out of thousands of duplicated gene pairs in two yeast species descended from a whole-genome duplication.</title>
        <authorList>
            <person name="Scannell D.R."/>
            <person name="Frank A.C."/>
            <person name="Conant G.C."/>
            <person name="Byrne K.P."/>
            <person name="Woolfit M."/>
            <person name="Wolfe K.H."/>
        </authorList>
    </citation>
    <scope>NUCLEOTIDE SEQUENCE [LARGE SCALE GENOMIC DNA]</scope>
    <source>
        <strain evidence="5">ATCC 22028 / DSM 70294 / BCRC 21397 / CBS 2163 / NBRC 10782 / NRRL Y-8283 / UCD 57-17</strain>
    </source>
</reference>
<dbReference type="PhylomeDB" id="A7THA0"/>
<dbReference type="GO" id="GO:0071444">
    <property type="term" value="P:cellular response to pheromone"/>
    <property type="evidence" value="ECO:0007669"/>
    <property type="project" value="EnsemblFungi"/>
</dbReference>
<dbReference type="InterPro" id="IPR044926">
    <property type="entry name" value="RGS_subdomain_2"/>
</dbReference>
<dbReference type="InterPro" id="IPR036390">
    <property type="entry name" value="WH_DNA-bd_sf"/>
</dbReference>
<dbReference type="SMART" id="SM00049">
    <property type="entry name" value="DEP"/>
    <property type="match status" value="2"/>
</dbReference>
<dbReference type="OrthoDB" id="196547at2759"/>
<dbReference type="Gene3D" id="1.10.167.10">
    <property type="entry name" value="Regulator of G-protein Signalling 4, domain 2"/>
    <property type="match status" value="1"/>
</dbReference>
<name>A7THA0_VANPO</name>
<dbReference type="CDD" id="cd04450">
    <property type="entry name" value="DEP_RGS7-like"/>
    <property type="match status" value="1"/>
</dbReference>
<dbReference type="InParanoid" id="A7THA0"/>
<dbReference type="InterPro" id="IPR016137">
    <property type="entry name" value="RGS"/>
</dbReference>
<dbReference type="KEGG" id="vpo:Kpol_1013p53"/>
<evidence type="ECO:0000259" key="2">
    <source>
        <dbReference type="PROSITE" id="PS50132"/>
    </source>
</evidence>
<dbReference type="Pfam" id="PF00615">
    <property type="entry name" value="RGS"/>
    <property type="match status" value="1"/>
</dbReference>
<evidence type="ECO:0000256" key="1">
    <source>
        <dbReference type="ARBA" id="ARBA00022700"/>
    </source>
</evidence>
<dbReference type="Proteomes" id="UP000000267">
    <property type="component" value="Unassembled WGS sequence"/>
</dbReference>
<dbReference type="PROSITE" id="PS50186">
    <property type="entry name" value="DEP"/>
    <property type="match status" value="1"/>
</dbReference>
<proteinExistence type="predicted"/>
<sequence>MTVSTSNTTLHERSSKSFNRTPNGLIFTDNLKVVYSIFLICLDLKENPNEHKKFFNFSKSYPFSFSLQDAVQKMNKLELQVDMNATSISISYSIKPELANYLIKIFMEAKLLHTPADRTRNEPKNKVLLQPTPKGIAILQKYIRDIGLKKIPKILLSNFNSMQLFTFERSSITDSIVHSDYLIHILFIKVMGPTPNIWLPTNSSDSLPKLSELLEYNNESFSFENMDYNSHFGFQGDISNRKSELSWYDQLADVDINDSTRVSPYAHKFFTNPDSDSHVQYYVSNKGVRLFQAKSFGRNKTIIDYCFTTKALWQWLMDCTDIIYPKEAVSVAALFLKKGLIVPILLPPSENSKRKFHISRSSYYTLSKIGWEIVQWNTESGIKKALGKFTKKSVVTPNSEHIDITFGKMSVADDKHSLDGSFDNDSDNLENNHQFDSKFNTLDDILRDPGMRFLFRRFLEKELCVENLDAHIEIKKFLKKMTQLKKLLESRTSNSNWPNKQRSLNNSIQKTIDSALTKLANECLEMTYHIYSTYIMIGAPYQLNIDHVLRESITAIMLNPQSPLSKSFNADFGSTTSLNDTNTDKIEEHLVLGQVNLEKPEPAVYKAFNGRSSSSSSFRDYKPSSLSLNIKSNGEPLTELKGNTFIVPENDELSTTLNILKNLFPLFDGVSEKMFKLMKIDSLPKFLKSDVYSEALASNAFHDKDPVK</sequence>
<organism evidence="5">
    <name type="scientific">Vanderwaltozyma polyspora (strain ATCC 22028 / DSM 70294 / BCRC 21397 / CBS 2163 / NBRC 10782 / NRRL Y-8283 / UCD 57-17)</name>
    <name type="common">Kluyveromyces polysporus</name>
    <dbReference type="NCBI Taxonomy" id="436907"/>
    <lineage>
        <taxon>Eukaryota</taxon>
        <taxon>Fungi</taxon>
        <taxon>Dikarya</taxon>
        <taxon>Ascomycota</taxon>
        <taxon>Saccharomycotina</taxon>
        <taxon>Saccharomycetes</taxon>
        <taxon>Saccharomycetales</taxon>
        <taxon>Saccharomycetaceae</taxon>
        <taxon>Vanderwaltozyma</taxon>
    </lineage>
</organism>
<evidence type="ECO:0000313" key="4">
    <source>
        <dbReference type="EMBL" id="EDO18381.1"/>
    </source>
</evidence>
<accession>A7THA0</accession>
<dbReference type="InterPro" id="IPR036388">
    <property type="entry name" value="WH-like_DNA-bd_sf"/>
</dbReference>
<evidence type="ECO:0000259" key="3">
    <source>
        <dbReference type="PROSITE" id="PS50186"/>
    </source>
</evidence>
<evidence type="ECO:0008006" key="6">
    <source>
        <dbReference type="Google" id="ProtNLM"/>
    </source>
</evidence>
<dbReference type="eggNOG" id="KOG3589">
    <property type="taxonomic scope" value="Eukaryota"/>
</dbReference>
<dbReference type="GO" id="GO:0035556">
    <property type="term" value="P:intracellular signal transduction"/>
    <property type="evidence" value="ECO:0007669"/>
    <property type="project" value="InterPro"/>
</dbReference>
<dbReference type="PROSITE" id="PS50132">
    <property type="entry name" value="RGS"/>
    <property type="match status" value="1"/>
</dbReference>